<dbReference type="GO" id="GO:0036430">
    <property type="term" value="F:CMP kinase activity"/>
    <property type="evidence" value="ECO:0007669"/>
    <property type="project" value="RHEA"/>
</dbReference>
<keyword evidence="8" id="KW-0963">Cytoplasm</keyword>
<dbReference type="Proteomes" id="UP000004528">
    <property type="component" value="Unassembled WGS sequence"/>
</dbReference>
<reference evidence="10 11" key="1">
    <citation type="submission" date="2009-04" db="EMBL/GenBank/DDBJ databases">
        <authorList>
            <person name="Qin X."/>
            <person name="Bachman B."/>
            <person name="Battles P."/>
            <person name="Bell A."/>
            <person name="Bess C."/>
            <person name="Bickham C."/>
            <person name="Chaboub L."/>
            <person name="Chen D."/>
            <person name="Coyle M."/>
            <person name="Deiros D.R."/>
            <person name="Dinh H."/>
            <person name="Forbes L."/>
            <person name="Fowler G."/>
            <person name="Francisco L."/>
            <person name="Fu Q."/>
            <person name="Gubbala S."/>
            <person name="Hale W."/>
            <person name="Han Y."/>
            <person name="Hemphill L."/>
            <person name="Highlander S.K."/>
            <person name="Hirani K."/>
            <person name="Hogues M."/>
            <person name="Jackson L."/>
            <person name="Jakkamsetti A."/>
            <person name="Javaid M."/>
            <person name="Jiang H."/>
            <person name="Korchina V."/>
            <person name="Kovar C."/>
            <person name="Lara F."/>
            <person name="Lee S."/>
            <person name="Mata R."/>
            <person name="Mathew T."/>
            <person name="Moen C."/>
            <person name="Morales K."/>
            <person name="Munidasa M."/>
            <person name="Nazareth L."/>
            <person name="Ngo R."/>
            <person name="Nguyen L."/>
            <person name="Okwuonu G."/>
            <person name="Ongeri F."/>
            <person name="Patil S."/>
            <person name="Petrosino J."/>
            <person name="Pham C."/>
            <person name="Pham P."/>
            <person name="Pu L.-L."/>
            <person name="Puazo M."/>
            <person name="Raj R."/>
            <person name="Reid J."/>
            <person name="Rouhana J."/>
            <person name="Saada N."/>
            <person name="Shang Y."/>
            <person name="Simmons D."/>
            <person name="Thornton R."/>
            <person name="Warren J."/>
            <person name="Weissenberger G."/>
            <person name="Zhang J."/>
            <person name="Zhang L."/>
            <person name="Zhou C."/>
            <person name="Zhu D."/>
            <person name="Muzny D."/>
            <person name="Worley K."/>
            <person name="Gibbs R."/>
        </authorList>
    </citation>
    <scope>NUCLEOTIDE SEQUENCE [LARGE SCALE GENOMIC DNA]</scope>
    <source>
        <strain evidence="10 11">ATCC 33313</strain>
    </source>
</reference>
<dbReference type="InterPro" id="IPR027417">
    <property type="entry name" value="P-loop_NTPase"/>
</dbReference>
<accession>C5RC61</accession>
<comment type="catalytic activity">
    <reaction evidence="6 8">
        <text>dCMP + ATP = dCDP + ADP</text>
        <dbReference type="Rhea" id="RHEA:25094"/>
        <dbReference type="ChEBI" id="CHEBI:30616"/>
        <dbReference type="ChEBI" id="CHEBI:57566"/>
        <dbReference type="ChEBI" id="CHEBI:58593"/>
        <dbReference type="ChEBI" id="CHEBI:456216"/>
        <dbReference type="EC" id="2.7.4.25"/>
    </reaction>
</comment>
<dbReference type="NCBIfam" id="TIGR00017">
    <property type="entry name" value="cmk"/>
    <property type="match status" value="1"/>
</dbReference>
<keyword evidence="4 8" id="KW-0418">Kinase</keyword>
<evidence type="ECO:0000313" key="11">
    <source>
        <dbReference type="Proteomes" id="UP000004528"/>
    </source>
</evidence>
<feature type="domain" description="Cytidylate kinase" evidence="9">
    <location>
        <begin position="9"/>
        <end position="222"/>
    </location>
</feature>
<dbReference type="GO" id="GO:0005524">
    <property type="term" value="F:ATP binding"/>
    <property type="evidence" value="ECO:0007669"/>
    <property type="project" value="UniProtKB-UniRule"/>
</dbReference>
<name>C5RC61_WEIPA</name>
<dbReference type="HAMAP" id="MF_00238">
    <property type="entry name" value="Cytidyl_kinase_type1"/>
    <property type="match status" value="1"/>
</dbReference>
<evidence type="ECO:0000256" key="5">
    <source>
        <dbReference type="ARBA" id="ARBA00022840"/>
    </source>
</evidence>
<dbReference type="GO" id="GO:0015949">
    <property type="term" value="P:nucleobase-containing small molecule interconversion"/>
    <property type="evidence" value="ECO:0007669"/>
    <property type="project" value="TreeGrafter"/>
</dbReference>
<dbReference type="GO" id="GO:0005829">
    <property type="term" value="C:cytosol"/>
    <property type="evidence" value="ECO:0007669"/>
    <property type="project" value="TreeGrafter"/>
</dbReference>
<evidence type="ECO:0000259" key="9">
    <source>
        <dbReference type="Pfam" id="PF02224"/>
    </source>
</evidence>
<dbReference type="InterPro" id="IPR011994">
    <property type="entry name" value="Cytidylate_kinase_dom"/>
</dbReference>
<evidence type="ECO:0000256" key="4">
    <source>
        <dbReference type="ARBA" id="ARBA00022777"/>
    </source>
</evidence>
<dbReference type="SUPFAM" id="SSF52540">
    <property type="entry name" value="P-loop containing nucleoside triphosphate hydrolases"/>
    <property type="match status" value="1"/>
</dbReference>
<protein>
    <recommendedName>
        <fullName evidence="8">Cytidylate kinase</fullName>
        <shortName evidence="8">CK</shortName>
        <ecNumber evidence="8">2.7.4.25</ecNumber>
    </recommendedName>
    <alternativeName>
        <fullName evidence="8">Cytidine monophosphate kinase</fullName>
        <shortName evidence="8">CMP kinase</shortName>
    </alternativeName>
</protein>
<evidence type="ECO:0000256" key="7">
    <source>
        <dbReference type="ARBA" id="ARBA00048478"/>
    </source>
</evidence>
<feature type="binding site" evidence="8">
    <location>
        <begin position="13"/>
        <end position="21"/>
    </location>
    <ligand>
        <name>ATP</name>
        <dbReference type="ChEBI" id="CHEBI:30616"/>
    </ligand>
</feature>
<dbReference type="PANTHER" id="PTHR21299:SF2">
    <property type="entry name" value="CYTIDYLATE KINASE"/>
    <property type="match status" value="1"/>
</dbReference>
<evidence type="ECO:0000256" key="2">
    <source>
        <dbReference type="ARBA" id="ARBA00022679"/>
    </source>
</evidence>
<dbReference type="GO" id="GO:0006220">
    <property type="term" value="P:pyrimidine nucleotide metabolic process"/>
    <property type="evidence" value="ECO:0007669"/>
    <property type="project" value="UniProtKB-UniRule"/>
</dbReference>
<dbReference type="Pfam" id="PF02224">
    <property type="entry name" value="Cytidylate_kin"/>
    <property type="match status" value="1"/>
</dbReference>
<dbReference type="PANTHER" id="PTHR21299">
    <property type="entry name" value="CYTIDYLATE KINASE/PANTOATE-BETA-ALANINE LIGASE"/>
    <property type="match status" value="1"/>
</dbReference>
<dbReference type="GO" id="GO:0036431">
    <property type="term" value="F:dCMP kinase activity"/>
    <property type="evidence" value="ECO:0007669"/>
    <property type="project" value="InterPro"/>
</dbReference>
<dbReference type="InterPro" id="IPR003136">
    <property type="entry name" value="Cytidylate_kin"/>
</dbReference>
<dbReference type="AlphaFoldDB" id="C5RC61"/>
<dbReference type="eggNOG" id="COG0283">
    <property type="taxonomic scope" value="Bacteria"/>
</dbReference>
<dbReference type="EMBL" id="ACKU01000030">
    <property type="protein sequence ID" value="EER74278.1"/>
    <property type="molecule type" value="Genomic_DNA"/>
</dbReference>
<keyword evidence="5 8" id="KW-0067">ATP-binding</keyword>
<comment type="caution">
    <text evidence="10">The sequence shown here is derived from an EMBL/GenBank/DDBJ whole genome shotgun (WGS) entry which is preliminary data.</text>
</comment>
<keyword evidence="3 8" id="KW-0547">Nucleotide-binding</keyword>
<comment type="subcellular location">
    <subcellularLocation>
        <location evidence="8">Cytoplasm</location>
    </subcellularLocation>
</comment>
<keyword evidence="11" id="KW-1185">Reference proteome</keyword>
<dbReference type="HOGENOM" id="CLU_079959_0_2_9"/>
<evidence type="ECO:0000256" key="1">
    <source>
        <dbReference type="ARBA" id="ARBA00009427"/>
    </source>
</evidence>
<comment type="catalytic activity">
    <reaction evidence="7 8">
        <text>CMP + ATP = CDP + ADP</text>
        <dbReference type="Rhea" id="RHEA:11600"/>
        <dbReference type="ChEBI" id="CHEBI:30616"/>
        <dbReference type="ChEBI" id="CHEBI:58069"/>
        <dbReference type="ChEBI" id="CHEBI:60377"/>
        <dbReference type="ChEBI" id="CHEBI:456216"/>
        <dbReference type="EC" id="2.7.4.25"/>
    </reaction>
</comment>
<evidence type="ECO:0000256" key="3">
    <source>
        <dbReference type="ARBA" id="ARBA00022741"/>
    </source>
</evidence>
<dbReference type="STRING" id="585506.HMPREF0877_1557"/>
<keyword evidence="2 8" id="KW-0808">Transferase</keyword>
<evidence type="ECO:0000256" key="8">
    <source>
        <dbReference type="HAMAP-Rule" id="MF_00238"/>
    </source>
</evidence>
<dbReference type="CDD" id="cd02020">
    <property type="entry name" value="CMPK"/>
    <property type="match status" value="1"/>
</dbReference>
<dbReference type="EC" id="2.7.4.25" evidence="8"/>
<organism evidence="10 11">
    <name type="scientific">Weissella paramesenteroides ATCC 33313</name>
    <dbReference type="NCBI Taxonomy" id="585506"/>
    <lineage>
        <taxon>Bacteria</taxon>
        <taxon>Bacillati</taxon>
        <taxon>Bacillota</taxon>
        <taxon>Bacilli</taxon>
        <taxon>Lactobacillales</taxon>
        <taxon>Lactobacillaceae</taxon>
        <taxon>Weissella</taxon>
    </lineage>
</organism>
<proteinExistence type="inferred from homology"/>
<comment type="similarity">
    <text evidence="1 8">Belongs to the cytidylate kinase family. Type 1 subfamily.</text>
</comment>
<evidence type="ECO:0000313" key="10">
    <source>
        <dbReference type="EMBL" id="EER74278.1"/>
    </source>
</evidence>
<gene>
    <name evidence="8 10" type="primary">cmk</name>
    <name evidence="10" type="ORF">HMPREF0877_1557</name>
</gene>
<evidence type="ECO:0000256" key="6">
    <source>
        <dbReference type="ARBA" id="ARBA00047615"/>
    </source>
</evidence>
<sequence length="227" mass="24746">MWIMNPIQIAIDGPASAGKSTIAKILATDLNFVYVDTGAMYRTVTLAAIKAGVTLTDEETVVALLPKIDISFKPGNPVQRVFLNDEEVTDDIRSVEVTANVSIVSAYGEVRTAMTDLQRNIASEGGVVMDGRDIGTTVLPKAEVKIFLIASVHERAVRRFKENQAKGMTTTLADLETAIEKRDYLDSHREISPLKKASDAVELDTTGLSISEVVAEVKRIIENKLQN</sequence>
<dbReference type="Gene3D" id="3.40.50.300">
    <property type="entry name" value="P-loop containing nucleotide triphosphate hydrolases"/>
    <property type="match status" value="1"/>
</dbReference>